<dbReference type="InterPro" id="IPR001192">
    <property type="entry name" value="PI-PLC_fam"/>
</dbReference>
<evidence type="ECO:0000313" key="4">
    <source>
        <dbReference type="Proteomes" id="UP000784294"/>
    </source>
</evidence>
<dbReference type="PANTHER" id="PTHR10336">
    <property type="entry name" value="PHOSPHOINOSITIDE-SPECIFIC PHOSPHOLIPASE C FAMILY PROTEIN"/>
    <property type="match status" value="1"/>
</dbReference>
<dbReference type="Proteomes" id="UP000784294">
    <property type="component" value="Unassembled WGS sequence"/>
</dbReference>
<protein>
    <recommendedName>
        <fullName evidence="2">C2 domain-containing protein</fullName>
    </recommendedName>
</protein>
<dbReference type="GO" id="GO:0048015">
    <property type="term" value="P:phosphatidylinositol-mediated signaling"/>
    <property type="evidence" value="ECO:0007669"/>
    <property type="project" value="TreeGrafter"/>
</dbReference>
<dbReference type="SMART" id="SM00239">
    <property type="entry name" value="C2"/>
    <property type="match status" value="1"/>
</dbReference>
<evidence type="ECO:0000313" key="3">
    <source>
        <dbReference type="EMBL" id="VEL40183.1"/>
    </source>
</evidence>
<dbReference type="Gene3D" id="2.60.40.150">
    <property type="entry name" value="C2 domain"/>
    <property type="match status" value="1"/>
</dbReference>
<feature type="domain" description="C2" evidence="2">
    <location>
        <begin position="1"/>
        <end position="117"/>
    </location>
</feature>
<dbReference type="GO" id="GO:0007214">
    <property type="term" value="P:gamma-aminobutyric acid signaling pathway"/>
    <property type="evidence" value="ECO:0007669"/>
    <property type="project" value="TreeGrafter"/>
</dbReference>
<dbReference type="PROSITE" id="PS50004">
    <property type="entry name" value="C2"/>
    <property type="match status" value="1"/>
</dbReference>
<dbReference type="AlphaFoldDB" id="A0A448XME2"/>
<dbReference type="CDD" id="cd00275">
    <property type="entry name" value="C2_PLC_like"/>
    <property type="match status" value="1"/>
</dbReference>
<keyword evidence="1" id="KW-0732">Signal</keyword>
<evidence type="ECO:0000259" key="2">
    <source>
        <dbReference type="PROSITE" id="PS50004"/>
    </source>
</evidence>
<evidence type="ECO:0000256" key="1">
    <source>
        <dbReference type="SAM" id="SignalP"/>
    </source>
</evidence>
<dbReference type="EMBL" id="CAAALY010263983">
    <property type="protein sequence ID" value="VEL40183.1"/>
    <property type="molecule type" value="Genomic_DNA"/>
</dbReference>
<dbReference type="GO" id="GO:0046488">
    <property type="term" value="P:phosphatidylinositol metabolic process"/>
    <property type="evidence" value="ECO:0007669"/>
    <property type="project" value="TreeGrafter"/>
</dbReference>
<dbReference type="SUPFAM" id="SSF49562">
    <property type="entry name" value="C2 domain (Calcium/lipid-binding domain, CaLB)"/>
    <property type="match status" value="1"/>
</dbReference>
<dbReference type="GO" id="GO:0032228">
    <property type="term" value="P:regulation of synaptic transmission, GABAergic"/>
    <property type="evidence" value="ECO:0007669"/>
    <property type="project" value="TreeGrafter"/>
</dbReference>
<dbReference type="OrthoDB" id="269822at2759"/>
<keyword evidence="4" id="KW-1185">Reference proteome</keyword>
<dbReference type="PANTHER" id="PTHR10336:SF196">
    <property type="entry name" value="PHOSPHOINOSITIDE PHOSPHOLIPASE C"/>
    <property type="match status" value="1"/>
</dbReference>
<reference evidence="3" key="1">
    <citation type="submission" date="2018-11" db="EMBL/GenBank/DDBJ databases">
        <authorList>
            <consortium name="Pathogen Informatics"/>
        </authorList>
    </citation>
    <scope>NUCLEOTIDE SEQUENCE</scope>
</reference>
<comment type="caution">
    <text evidence="3">The sequence shown here is derived from an EMBL/GenBank/DDBJ whole genome shotgun (WGS) entry which is preliminary data.</text>
</comment>
<sequence>MLFLCQVLRIRVISAQQLPKPRGSVAKGDTIEPYIVVQIFGILTDCREERTRTAKAGCATGYSPAFDDTFEFTVRLGSIALVRFVALDDNSIGDDFIGQNTIPFDCLRQGKDIIISNSGIKNDMI</sequence>
<accession>A0A448XME2</accession>
<dbReference type="Pfam" id="PF00168">
    <property type="entry name" value="C2"/>
    <property type="match status" value="1"/>
</dbReference>
<dbReference type="GO" id="GO:0004435">
    <property type="term" value="F:phosphatidylinositol-4,5-bisphosphate phospholipase C activity"/>
    <property type="evidence" value="ECO:0007669"/>
    <property type="project" value="TreeGrafter"/>
</dbReference>
<dbReference type="InterPro" id="IPR000008">
    <property type="entry name" value="C2_dom"/>
</dbReference>
<organism evidence="3 4">
    <name type="scientific">Protopolystoma xenopodis</name>
    <dbReference type="NCBI Taxonomy" id="117903"/>
    <lineage>
        <taxon>Eukaryota</taxon>
        <taxon>Metazoa</taxon>
        <taxon>Spiralia</taxon>
        <taxon>Lophotrochozoa</taxon>
        <taxon>Platyhelminthes</taxon>
        <taxon>Monogenea</taxon>
        <taxon>Polyopisthocotylea</taxon>
        <taxon>Polystomatidea</taxon>
        <taxon>Polystomatidae</taxon>
        <taxon>Protopolystoma</taxon>
    </lineage>
</organism>
<gene>
    <name evidence="3" type="ORF">PXEA_LOCUS33623</name>
</gene>
<dbReference type="GO" id="GO:0051209">
    <property type="term" value="P:release of sequestered calcium ion into cytosol"/>
    <property type="evidence" value="ECO:0007669"/>
    <property type="project" value="TreeGrafter"/>
</dbReference>
<dbReference type="InterPro" id="IPR035892">
    <property type="entry name" value="C2_domain_sf"/>
</dbReference>
<proteinExistence type="predicted"/>
<feature type="chain" id="PRO_5019398894" description="C2 domain-containing protein" evidence="1">
    <location>
        <begin position="16"/>
        <end position="125"/>
    </location>
</feature>
<feature type="signal peptide" evidence="1">
    <location>
        <begin position="1"/>
        <end position="15"/>
    </location>
</feature>
<name>A0A448XME2_9PLAT</name>